<proteinExistence type="inferred from homology"/>
<evidence type="ECO:0000256" key="1">
    <source>
        <dbReference type="ARBA" id="ARBA00008666"/>
    </source>
</evidence>
<keyword evidence="2" id="KW-0175">Coiled coil</keyword>
<feature type="compositionally biased region" description="Polar residues" evidence="3">
    <location>
        <begin position="510"/>
        <end position="522"/>
    </location>
</feature>
<evidence type="ECO:0000313" key="4">
    <source>
        <dbReference type="Proteomes" id="UP001652642"/>
    </source>
</evidence>
<feature type="region of interest" description="Disordered" evidence="3">
    <location>
        <begin position="506"/>
        <end position="529"/>
    </location>
</feature>
<accession>A0A6J0TDX2</accession>
<comment type="similarity">
    <text evidence="1">Belongs to the FAM227 family.</text>
</comment>
<feature type="region of interest" description="Disordered" evidence="3">
    <location>
        <begin position="120"/>
        <end position="146"/>
    </location>
</feature>
<dbReference type="CTD" id="196951"/>
<reference evidence="5" key="1">
    <citation type="submission" date="2025-08" db="UniProtKB">
        <authorList>
            <consortium name="RefSeq"/>
        </authorList>
    </citation>
    <scope>IDENTIFICATION</scope>
</reference>
<dbReference type="InterPro" id="IPR029417">
    <property type="entry name" value="FAM227"/>
</dbReference>
<name>A0A6J0TDX2_9SAUR</name>
<dbReference type="RefSeq" id="XP_020645738.2">
    <property type="nucleotide sequence ID" value="XM_020790079.2"/>
</dbReference>
<dbReference type="Proteomes" id="UP001652642">
    <property type="component" value="Chromosome 12"/>
</dbReference>
<evidence type="ECO:0000256" key="3">
    <source>
        <dbReference type="SAM" id="MobiDB-lite"/>
    </source>
</evidence>
<dbReference type="PANTHER" id="PTHR33560">
    <property type="entry name" value="PROTEIN FAM227B"/>
    <property type="match status" value="1"/>
</dbReference>
<dbReference type="OrthoDB" id="73353at2759"/>
<dbReference type="Pfam" id="PF14922">
    <property type="entry name" value="FWWh"/>
    <property type="match status" value="1"/>
</dbReference>
<sequence>MVAGERRCLPTEEPHGSPDVCDRPRSKTLAEPPRTFEEFLLFHNLDDWPRFPYMPEMDVRPLVTQFRKDYPVDTVVKYLYDKALLPMETISNLEKRMDECRIGVHEHAKQVFSLDSQKSVEEDQRVSVPDQAGGTSASETQEVRKKKKVKVTADTTQDSSCKTIENFRFPGFKLRKLTKLPNHLEPAQLWDSVIKMQDIRGANVKILKKLFISEASLAILQDCFWWWFLHKFKPDQEEQDHFFDRISDSFVALLLSTPNYIKDPFLQMYPDCLSQAIYLTFCEAFPESQRHFGDQFKDELMDLVFQWIRGFKPRKYAWKEWKLWCLETTVQKDSFHTSSSHMKLLPRTLLRAKSLRFEVQKEQPSREAAKPKKESHYIGSGPDFQRSLFNLGGQSPLVLYYLKMHGINNTLANSRAYRINHTEIYKIPPVSPTYTDVIKASQTFAENLHNNFIDFEHRCDEELAQMQEQREKVSRRYKRMLATITKKPTEARLKTEKFITQMENVKTRHAPSSGTHSTTNDLYNVRNKS</sequence>
<dbReference type="AlphaFoldDB" id="A0A6J0TDX2"/>
<keyword evidence="4" id="KW-1185">Reference proteome</keyword>
<gene>
    <name evidence="5" type="primary">FAM227B</name>
</gene>
<feature type="compositionally biased region" description="Basic and acidic residues" evidence="3">
    <location>
        <begin position="1"/>
        <end position="25"/>
    </location>
</feature>
<organism evidence="4 5">
    <name type="scientific">Pogona vitticeps</name>
    <name type="common">central bearded dragon</name>
    <dbReference type="NCBI Taxonomy" id="103695"/>
    <lineage>
        <taxon>Eukaryota</taxon>
        <taxon>Metazoa</taxon>
        <taxon>Chordata</taxon>
        <taxon>Craniata</taxon>
        <taxon>Vertebrata</taxon>
        <taxon>Euteleostomi</taxon>
        <taxon>Lepidosauria</taxon>
        <taxon>Squamata</taxon>
        <taxon>Bifurcata</taxon>
        <taxon>Unidentata</taxon>
        <taxon>Episquamata</taxon>
        <taxon>Toxicofera</taxon>
        <taxon>Iguania</taxon>
        <taxon>Acrodonta</taxon>
        <taxon>Agamidae</taxon>
        <taxon>Amphibolurinae</taxon>
        <taxon>Pogona</taxon>
    </lineage>
</organism>
<dbReference type="GeneID" id="110077236"/>
<evidence type="ECO:0000256" key="2">
    <source>
        <dbReference type="SAM" id="Coils"/>
    </source>
</evidence>
<feature type="region of interest" description="Disordered" evidence="3">
    <location>
        <begin position="1"/>
        <end position="27"/>
    </location>
</feature>
<dbReference type="InParanoid" id="A0A6J0TDX2"/>
<protein>
    <submittedName>
        <fullName evidence="5">Protein FAM227B isoform X1</fullName>
    </submittedName>
</protein>
<dbReference type="PANTHER" id="PTHR33560:SF2">
    <property type="entry name" value="PROTEIN FAM227B"/>
    <property type="match status" value="1"/>
</dbReference>
<dbReference type="KEGG" id="pvt:110077236"/>
<feature type="coiled-coil region" evidence="2">
    <location>
        <begin position="456"/>
        <end position="483"/>
    </location>
</feature>
<evidence type="ECO:0000313" key="5">
    <source>
        <dbReference type="RefSeq" id="XP_020645738.2"/>
    </source>
</evidence>